<evidence type="ECO:0000313" key="1">
    <source>
        <dbReference type="EMBL" id="NEV69550.1"/>
    </source>
</evidence>
<comment type="caution">
    <text evidence="1">The sequence shown here is derived from an EMBL/GenBank/DDBJ whole genome shotgun (WGS) entry which is preliminary data.</text>
</comment>
<dbReference type="GO" id="GO:0005524">
    <property type="term" value="F:ATP binding"/>
    <property type="evidence" value="ECO:0007669"/>
    <property type="project" value="UniProtKB-UniRule"/>
</dbReference>
<dbReference type="AlphaFoldDB" id="A0A0C1YJS3"/>
<dbReference type="Gene3D" id="3.30.470.20">
    <property type="entry name" value="ATP-grasp fold, B domain"/>
    <property type="match status" value="1"/>
</dbReference>
<dbReference type="InterPro" id="IPR013815">
    <property type="entry name" value="ATP_grasp_subdomain_1"/>
</dbReference>
<gene>
    <name evidence="1" type="ORF">QQ91_020860</name>
</gene>
<reference evidence="1" key="3">
    <citation type="submission" date="2020-02" db="EMBL/GenBank/DDBJ databases">
        <authorList>
            <person name="Sarangi A.N."/>
            <person name="Ghosh S."/>
            <person name="Mukherjee M."/>
            <person name="Tripathy S."/>
        </authorList>
    </citation>
    <scope>NUCLEOTIDE SEQUENCE</scope>
    <source>
        <strain evidence="1">BDU141951</strain>
    </source>
</reference>
<dbReference type="GO" id="GO:0046872">
    <property type="term" value="F:metal ion binding"/>
    <property type="evidence" value="ECO:0007669"/>
    <property type="project" value="InterPro"/>
</dbReference>
<proteinExistence type="predicted"/>
<organism evidence="1">
    <name type="scientific">Lyngbya confervoides BDU141951</name>
    <dbReference type="NCBI Taxonomy" id="1574623"/>
    <lineage>
        <taxon>Bacteria</taxon>
        <taxon>Bacillati</taxon>
        <taxon>Cyanobacteriota</taxon>
        <taxon>Cyanophyceae</taxon>
        <taxon>Oscillatoriophycideae</taxon>
        <taxon>Oscillatoriales</taxon>
        <taxon>Microcoleaceae</taxon>
        <taxon>Lyngbya</taxon>
    </lineage>
</organism>
<protein>
    <submittedName>
        <fullName evidence="1">ATP-grasp domain-containing protein</fullName>
    </submittedName>
</protein>
<name>A0A0C1YJS3_9CYAN</name>
<dbReference type="SUPFAM" id="SSF56059">
    <property type="entry name" value="Glutathione synthetase ATP-binding domain-like"/>
    <property type="match status" value="1"/>
</dbReference>
<dbReference type="PROSITE" id="PS50975">
    <property type="entry name" value="ATP_GRASP"/>
    <property type="match status" value="1"/>
</dbReference>
<reference evidence="1" key="1">
    <citation type="submission" date="2014-11" db="EMBL/GenBank/DDBJ databases">
        <authorList>
            <person name="Malar M.C."/>
            <person name="Sen D."/>
            <person name="Tripathy S."/>
        </authorList>
    </citation>
    <scope>NUCLEOTIDE SEQUENCE</scope>
    <source>
        <strain evidence="1">BDU141951</strain>
    </source>
</reference>
<sequence length="364" mass="41093">MKIYNHDITLYTHDRDPSVELYAGRALGLTNTQDKIQLAQSLQSEWDAIVDHYAQIGLPHTHDVIWNSSFEVINQFPDREISVYFFGDVINEHDTYRQLFHQWDGKYREIVEFVNSKNNFIQLSEEIGIPVPKTLRFANLAEAQASDEIMFPCFIKPAVSDHGVGIQRCANAEELAQAFATLVPEEPLQIQEEVNASAFLNLQYQVREGQIEPLLVSEQVLDGCVHKGNRYPSSHEPWDKVAPFAEWMGDRGMKGIFAVDVAVVPEAAGTRYVAIECNPRFNGSSYPTMVAKRLNIPQWSSGTYKTQLRSLNELDLRDIAYDPATHKGVILINWGIIQAGKLSVLFAGTEAEQAELETALLQRL</sequence>
<dbReference type="EMBL" id="JTHE02000003">
    <property type="protein sequence ID" value="NEV69550.1"/>
    <property type="molecule type" value="Genomic_DNA"/>
</dbReference>
<dbReference type="Gene3D" id="3.30.1490.20">
    <property type="entry name" value="ATP-grasp fold, A domain"/>
    <property type="match status" value="1"/>
</dbReference>
<dbReference type="InterPro" id="IPR011761">
    <property type="entry name" value="ATP-grasp"/>
</dbReference>
<reference evidence="1" key="2">
    <citation type="journal article" date="2015" name="Genome Announc.">
        <title>Draft Genome Sequence of Filamentous Marine Cyanobacterium Lyngbya confervoides Strain BDU141951.</title>
        <authorList>
            <person name="Chandrababunaidu M.M."/>
            <person name="Sen D."/>
            <person name="Tripathy S."/>
        </authorList>
    </citation>
    <scope>NUCLEOTIDE SEQUENCE</scope>
    <source>
        <strain evidence="1">BDU141951</strain>
    </source>
</reference>
<accession>A0A0C1YJS3</accession>